<dbReference type="OrthoDB" id="2015618at2759"/>
<keyword evidence="6" id="KW-0539">Nucleus</keyword>
<dbReference type="GO" id="GO:0043565">
    <property type="term" value="F:sequence-specific DNA binding"/>
    <property type="evidence" value="ECO:0007669"/>
    <property type="project" value="InterPro"/>
</dbReference>
<evidence type="ECO:0000256" key="3">
    <source>
        <dbReference type="ARBA" id="ARBA00023015"/>
    </source>
</evidence>
<evidence type="ECO:0000256" key="5">
    <source>
        <dbReference type="ARBA" id="ARBA00023163"/>
    </source>
</evidence>
<keyword evidence="3" id="KW-0805">Transcription regulation</keyword>
<evidence type="ECO:0000256" key="4">
    <source>
        <dbReference type="ARBA" id="ARBA00023125"/>
    </source>
</evidence>
<dbReference type="GO" id="GO:0006351">
    <property type="term" value="P:DNA-templated transcription"/>
    <property type="evidence" value="ECO:0007669"/>
    <property type="project" value="InterPro"/>
</dbReference>
<keyword evidence="5" id="KW-0804">Transcription</keyword>
<reference evidence="11" key="1">
    <citation type="submission" date="2021-08" db="EMBL/GenBank/DDBJ databases">
        <title>WGS assembly of Ceratopteris richardii.</title>
        <authorList>
            <person name="Marchant D.B."/>
            <person name="Chen G."/>
            <person name="Jenkins J."/>
            <person name="Shu S."/>
            <person name="Leebens-Mack J."/>
            <person name="Grimwood J."/>
            <person name="Schmutz J."/>
            <person name="Soltis P."/>
            <person name="Soltis D."/>
            <person name="Chen Z.-H."/>
        </authorList>
    </citation>
    <scope>NUCLEOTIDE SEQUENCE</scope>
    <source>
        <strain evidence="11">Whitten #5841</strain>
        <tissue evidence="11">Leaf</tissue>
    </source>
</reference>
<evidence type="ECO:0000313" key="11">
    <source>
        <dbReference type="EMBL" id="KAH7315567.1"/>
    </source>
</evidence>
<dbReference type="SUPFAM" id="SSF57959">
    <property type="entry name" value="Leucine zipper domain"/>
    <property type="match status" value="1"/>
</dbReference>
<organism evidence="11 12">
    <name type="scientific">Ceratopteris richardii</name>
    <name type="common">Triangle waterfern</name>
    <dbReference type="NCBI Taxonomy" id="49495"/>
    <lineage>
        <taxon>Eukaryota</taxon>
        <taxon>Viridiplantae</taxon>
        <taxon>Streptophyta</taxon>
        <taxon>Embryophyta</taxon>
        <taxon>Tracheophyta</taxon>
        <taxon>Polypodiopsida</taxon>
        <taxon>Polypodiidae</taxon>
        <taxon>Polypodiales</taxon>
        <taxon>Pteridineae</taxon>
        <taxon>Pteridaceae</taxon>
        <taxon>Parkerioideae</taxon>
        <taxon>Ceratopteris</taxon>
    </lineage>
</organism>
<protein>
    <submittedName>
        <fullName evidence="11">Uncharacterized protein</fullName>
    </submittedName>
</protein>
<feature type="region of interest" description="Disordered" evidence="8">
    <location>
        <begin position="134"/>
        <end position="156"/>
    </location>
</feature>
<dbReference type="GO" id="GO:0005634">
    <property type="term" value="C:nucleus"/>
    <property type="evidence" value="ECO:0007669"/>
    <property type="project" value="UniProtKB-SubCell"/>
</dbReference>
<dbReference type="PANTHER" id="PTHR45693:SF68">
    <property type="entry name" value="BZIP DOMAIN-CONTAINING PROTEIN"/>
    <property type="match status" value="1"/>
</dbReference>
<evidence type="ECO:0000256" key="6">
    <source>
        <dbReference type="ARBA" id="ARBA00023242"/>
    </source>
</evidence>
<dbReference type="GO" id="GO:0003700">
    <property type="term" value="F:DNA-binding transcription factor activity"/>
    <property type="evidence" value="ECO:0007669"/>
    <property type="project" value="InterPro"/>
</dbReference>
<accession>A0A8T2SDQ5</accession>
<feature type="domain" description="BZIP" evidence="9">
    <location>
        <begin position="178"/>
        <end position="220"/>
    </location>
</feature>
<dbReference type="Pfam" id="PF14144">
    <property type="entry name" value="DOG1"/>
    <property type="match status" value="1"/>
</dbReference>
<dbReference type="InterPro" id="IPR025422">
    <property type="entry name" value="TGA_domain"/>
</dbReference>
<dbReference type="InterPro" id="IPR004827">
    <property type="entry name" value="bZIP"/>
</dbReference>
<gene>
    <name evidence="11" type="ORF">KP509_21G055300</name>
</gene>
<comment type="subcellular location">
    <subcellularLocation>
        <location evidence="1">Nucleus</location>
    </subcellularLocation>
</comment>
<keyword evidence="7" id="KW-0175">Coiled coil</keyword>
<dbReference type="Pfam" id="PF00170">
    <property type="entry name" value="bZIP_1"/>
    <property type="match status" value="1"/>
</dbReference>
<dbReference type="InterPro" id="IPR046347">
    <property type="entry name" value="bZIP_sf"/>
</dbReference>
<evidence type="ECO:0000256" key="8">
    <source>
        <dbReference type="SAM" id="MobiDB-lite"/>
    </source>
</evidence>
<dbReference type="AlphaFoldDB" id="A0A8T2SDQ5"/>
<dbReference type="SMART" id="SM00338">
    <property type="entry name" value="BRLZ"/>
    <property type="match status" value="1"/>
</dbReference>
<evidence type="ECO:0000256" key="2">
    <source>
        <dbReference type="ARBA" id="ARBA00007163"/>
    </source>
</evidence>
<dbReference type="PANTHER" id="PTHR45693">
    <property type="entry name" value="TRANSCRIPTION FACTOR TGA9"/>
    <property type="match status" value="1"/>
</dbReference>
<keyword evidence="4" id="KW-0238">DNA-binding</keyword>
<sequence length="495" mass="54809">MATCYDDTRTAASYAPPMLISQRTQQNSTSYVSHPCSNQVLKSDKDCTELYRFRQHQFDTPHALTPESNFVRKTISSAITVASNSACRQQPSQLSSHSGSSADCSIGIKSFNHHSPMMMGFEPPVNHIQNWEENSPRAETSGSMDEDGGDEKHISGNRGEIVIASRSSDLERAKGTTDSKVLRRLAQNREAARKSRLRKKAYVQQLESSRVKLNQIEQELDRARQQGVHGAAHSGDASRAATSAFNMDYARWVEEQNRLLSALRSSLTGQAGENELRQLVDKHMAHYEDLFRLKGTAIKADVFHIVSGMWKSPAERCFMWMGGFRPSELLKILIPQLEPLSEQQLLAVCNLQQSSQQAEDALSQGMEALQQNLADTLSNGSLGASHVANYMSQMATAMGKLSTLENFVRQVFEELTTCGNKLCSKCIGSSRHGKLPEGCWQWGTTFHGYEHLVPFGLPDLVISNANAGCLQLSSSHASLSGCNLWSTKPTLRYEC</sequence>
<dbReference type="PROSITE" id="PS50217">
    <property type="entry name" value="BZIP"/>
    <property type="match status" value="1"/>
</dbReference>
<feature type="domain" description="DOG1" evidence="10">
    <location>
        <begin position="242"/>
        <end position="456"/>
    </location>
</feature>
<proteinExistence type="inferred from homology"/>
<dbReference type="PROSITE" id="PS51806">
    <property type="entry name" value="DOG1"/>
    <property type="match status" value="1"/>
</dbReference>
<evidence type="ECO:0000256" key="1">
    <source>
        <dbReference type="ARBA" id="ARBA00004123"/>
    </source>
</evidence>
<dbReference type="Proteomes" id="UP000825935">
    <property type="component" value="Chromosome 21"/>
</dbReference>
<evidence type="ECO:0000259" key="9">
    <source>
        <dbReference type="PROSITE" id="PS50217"/>
    </source>
</evidence>
<dbReference type="FunFam" id="1.20.5.170:FF:000019">
    <property type="entry name" value="BZIP family transcription factor"/>
    <property type="match status" value="1"/>
</dbReference>
<dbReference type="Gene3D" id="1.20.5.170">
    <property type="match status" value="1"/>
</dbReference>
<evidence type="ECO:0000259" key="10">
    <source>
        <dbReference type="PROSITE" id="PS51806"/>
    </source>
</evidence>
<comment type="similarity">
    <text evidence="2">Belongs to the bZIP family.</text>
</comment>
<feature type="compositionally biased region" description="Polar residues" evidence="8">
    <location>
        <begin position="134"/>
        <end position="143"/>
    </location>
</feature>
<comment type="caution">
    <text evidence="11">The sequence shown here is derived from an EMBL/GenBank/DDBJ whole genome shotgun (WGS) entry which is preliminary data.</text>
</comment>
<evidence type="ECO:0000313" key="12">
    <source>
        <dbReference type="Proteomes" id="UP000825935"/>
    </source>
</evidence>
<dbReference type="CDD" id="cd14708">
    <property type="entry name" value="bZIP_HBP1b-like"/>
    <property type="match status" value="1"/>
</dbReference>
<dbReference type="EMBL" id="CM035426">
    <property type="protein sequence ID" value="KAH7315567.1"/>
    <property type="molecule type" value="Genomic_DNA"/>
</dbReference>
<name>A0A8T2SDQ5_CERRI</name>
<evidence type="ECO:0000256" key="7">
    <source>
        <dbReference type="SAM" id="Coils"/>
    </source>
</evidence>
<dbReference type="PROSITE" id="PS00036">
    <property type="entry name" value="BZIP_BASIC"/>
    <property type="match status" value="1"/>
</dbReference>
<keyword evidence="12" id="KW-1185">Reference proteome</keyword>
<feature type="coiled-coil region" evidence="7">
    <location>
        <begin position="199"/>
        <end position="226"/>
    </location>
</feature>